<sequence length="380" mass="41187">MSLRITSAPVSGVKKRKKPSGTRSRSSPFAGHVRRKATIAQISAGSKDQDDHNHGPLPDNGPSRYISETAPVENVVQAIIHIRDSIFENLPARTGMNSTRTAELLNLRRSLPPLTSVAHIHTLLDAPTKVEREIMDLINSGRVRRLIVPGRGNNAAGLGDCLVLSEDWERLVQDSHLEPSIKDKFLDVLSRRDTTFTVSDTLLSVPECMALVHAGFLVSSSSLPQGVSSIPSLPTSLSGSSSGSSASRSKSTAANDDQAKSNRSQFHTTAFVLSLPNVGPYLRLLDAGRSHLLALLRRSSSGEVPLHLLRDRWDGAVETDKSFSVAKRIRGEYAGILPGRTKKWKELCGMNFHWILEEALGAGLIEIFDTGSVGPGVRCL</sequence>
<keyword evidence="3" id="KW-0418">Kinase</keyword>
<keyword evidence="3" id="KW-0808">Transferase</keyword>
<keyword evidence="4" id="KW-1185">Reference proteome</keyword>
<feature type="region of interest" description="Disordered" evidence="2">
    <location>
        <begin position="229"/>
        <end position="262"/>
    </location>
</feature>
<evidence type="ECO:0000313" key="4">
    <source>
        <dbReference type="Proteomes" id="UP000327118"/>
    </source>
</evidence>
<reference evidence="4" key="1">
    <citation type="submission" date="2019-04" db="EMBL/GenBank/DDBJ databases">
        <title>Friends and foes A comparative genomics studyof 23 Aspergillus species from section Flavi.</title>
        <authorList>
            <consortium name="DOE Joint Genome Institute"/>
            <person name="Kjaerbolling I."/>
            <person name="Vesth T."/>
            <person name="Frisvad J.C."/>
            <person name="Nybo J.L."/>
            <person name="Theobald S."/>
            <person name="Kildgaard S."/>
            <person name="Isbrandt T."/>
            <person name="Kuo A."/>
            <person name="Sato A."/>
            <person name="Lyhne E.K."/>
            <person name="Kogle M.E."/>
            <person name="Wiebenga A."/>
            <person name="Kun R.S."/>
            <person name="Lubbers R.J."/>
            <person name="Makela M.R."/>
            <person name="Barry K."/>
            <person name="Chovatia M."/>
            <person name="Clum A."/>
            <person name="Daum C."/>
            <person name="Haridas S."/>
            <person name="He G."/>
            <person name="LaButti K."/>
            <person name="Lipzen A."/>
            <person name="Mondo S."/>
            <person name="Riley R."/>
            <person name="Salamov A."/>
            <person name="Simmons B.A."/>
            <person name="Magnuson J.K."/>
            <person name="Henrissat B."/>
            <person name="Mortensen U.H."/>
            <person name="Larsen T.O."/>
            <person name="Devries R.P."/>
            <person name="Grigoriev I.V."/>
            <person name="Machida M."/>
            <person name="Baker S.E."/>
            <person name="Andersen M.R."/>
        </authorList>
    </citation>
    <scope>NUCLEOTIDE SEQUENCE [LARGE SCALE GENOMIC DNA]</scope>
    <source>
        <strain evidence="4">CBS 553.77</strain>
    </source>
</reference>
<evidence type="ECO:0000256" key="2">
    <source>
        <dbReference type="SAM" id="MobiDB-lite"/>
    </source>
</evidence>
<dbReference type="PANTHER" id="PTHR15243">
    <property type="entry name" value="SERINE/THREONINE-PROTEIN KINASE 19"/>
    <property type="match status" value="1"/>
</dbReference>
<gene>
    <name evidence="3" type="ORF">BDV28DRAFT_94007</name>
</gene>
<name>A0A5N6YSH0_9EURO</name>
<dbReference type="PANTHER" id="PTHR15243:SF0">
    <property type="entry name" value="SERINE_THREONINE-PROTEIN KINASE 19"/>
    <property type="match status" value="1"/>
</dbReference>
<protein>
    <submittedName>
        <fullName evidence="3">Serine-threonine protein kinase 19-domain-containing protein</fullName>
    </submittedName>
</protein>
<dbReference type="AlphaFoldDB" id="A0A5N6YSH0"/>
<dbReference type="InterPro" id="IPR018865">
    <property type="entry name" value="STK19-like"/>
</dbReference>
<evidence type="ECO:0000256" key="1">
    <source>
        <dbReference type="ARBA" id="ARBA00093458"/>
    </source>
</evidence>
<dbReference type="GO" id="GO:0016301">
    <property type="term" value="F:kinase activity"/>
    <property type="evidence" value="ECO:0007669"/>
    <property type="project" value="UniProtKB-KW"/>
</dbReference>
<feature type="compositionally biased region" description="Low complexity" evidence="2">
    <location>
        <begin position="229"/>
        <end position="253"/>
    </location>
</feature>
<evidence type="ECO:0000313" key="3">
    <source>
        <dbReference type="EMBL" id="KAE8348371.1"/>
    </source>
</evidence>
<organism evidence="3 4">
    <name type="scientific">Aspergillus coremiiformis</name>
    <dbReference type="NCBI Taxonomy" id="138285"/>
    <lineage>
        <taxon>Eukaryota</taxon>
        <taxon>Fungi</taxon>
        <taxon>Dikarya</taxon>
        <taxon>Ascomycota</taxon>
        <taxon>Pezizomycotina</taxon>
        <taxon>Eurotiomycetes</taxon>
        <taxon>Eurotiomycetidae</taxon>
        <taxon>Eurotiales</taxon>
        <taxon>Aspergillaceae</taxon>
        <taxon>Aspergillus</taxon>
        <taxon>Aspergillus subgen. Circumdati</taxon>
    </lineage>
</organism>
<dbReference type="EMBL" id="ML739526">
    <property type="protein sequence ID" value="KAE8348371.1"/>
    <property type="molecule type" value="Genomic_DNA"/>
</dbReference>
<proteinExistence type="inferred from homology"/>
<comment type="similarity">
    <text evidence="1">Belongs to the STK19 family.</text>
</comment>
<dbReference type="GO" id="GO:0046579">
    <property type="term" value="P:positive regulation of Ras protein signal transduction"/>
    <property type="evidence" value="ECO:0007669"/>
    <property type="project" value="TreeGrafter"/>
</dbReference>
<dbReference type="OrthoDB" id="3980126at2759"/>
<feature type="region of interest" description="Disordered" evidence="2">
    <location>
        <begin position="1"/>
        <end position="66"/>
    </location>
</feature>
<accession>A0A5N6YSH0</accession>
<dbReference type="Pfam" id="PF10494">
    <property type="entry name" value="Stk19"/>
    <property type="match status" value="1"/>
</dbReference>
<dbReference type="Proteomes" id="UP000327118">
    <property type="component" value="Unassembled WGS sequence"/>
</dbReference>